<dbReference type="Pfam" id="PF00083">
    <property type="entry name" value="Sugar_tr"/>
    <property type="match status" value="1"/>
</dbReference>
<dbReference type="Proteomes" id="UP000530320">
    <property type="component" value="Unassembled WGS sequence"/>
</dbReference>
<organism evidence="12 13">
    <name type="scientific">Gluconacetobacter dulcium</name>
    <dbReference type="NCBI Taxonomy" id="2729096"/>
    <lineage>
        <taxon>Bacteria</taxon>
        <taxon>Pseudomonadati</taxon>
        <taxon>Pseudomonadota</taxon>
        <taxon>Alphaproteobacteria</taxon>
        <taxon>Acetobacterales</taxon>
        <taxon>Acetobacteraceae</taxon>
        <taxon>Gluconacetobacter</taxon>
    </lineage>
</organism>
<reference evidence="13 14" key="1">
    <citation type="submission" date="2020-04" db="EMBL/GenBank/DDBJ databases">
        <title>Description of novel Gluconacetobacter.</title>
        <authorList>
            <person name="Sombolestani A."/>
        </authorList>
    </citation>
    <scope>NUCLEOTIDE SEQUENCE [LARGE SCALE GENOMIC DNA]</scope>
    <source>
        <strain evidence="11 14">LMG 1728</strain>
        <strain evidence="10 15">LMG 1731</strain>
        <strain evidence="12 13">LMG 22058</strain>
    </source>
</reference>
<dbReference type="Proteomes" id="UP000540490">
    <property type="component" value="Unassembled WGS sequence"/>
</dbReference>
<keyword evidence="6 8" id="KW-1133">Transmembrane helix</keyword>
<comment type="subcellular location">
    <subcellularLocation>
        <location evidence="1">Cell membrane</location>
        <topology evidence="1">Multi-pass membrane protein</topology>
    </subcellularLocation>
</comment>
<dbReference type="EMBL" id="JABEQP010000004">
    <property type="protein sequence ID" value="MBB2197322.1"/>
    <property type="molecule type" value="Genomic_DNA"/>
</dbReference>
<feature type="transmembrane region" description="Helical" evidence="8">
    <location>
        <begin position="289"/>
        <end position="309"/>
    </location>
</feature>
<evidence type="ECO:0000256" key="7">
    <source>
        <dbReference type="ARBA" id="ARBA00023136"/>
    </source>
</evidence>
<accession>A0A7W4JZ12</accession>
<evidence type="ECO:0000256" key="4">
    <source>
        <dbReference type="ARBA" id="ARBA00022692"/>
    </source>
</evidence>
<feature type="transmembrane region" description="Helical" evidence="8">
    <location>
        <begin position="9"/>
        <end position="31"/>
    </location>
</feature>
<evidence type="ECO:0000256" key="6">
    <source>
        <dbReference type="ARBA" id="ARBA00022989"/>
    </source>
</evidence>
<evidence type="ECO:0000313" key="11">
    <source>
        <dbReference type="EMBL" id="MBB2192359.1"/>
    </source>
</evidence>
<dbReference type="PANTHER" id="PTHR43528:SF3">
    <property type="entry name" value="CITRATE-PROTON SYMPORTER"/>
    <property type="match status" value="1"/>
</dbReference>
<feature type="transmembrane region" description="Helical" evidence="8">
    <location>
        <begin position="263"/>
        <end position="283"/>
    </location>
</feature>
<comment type="caution">
    <text evidence="12">The sequence shown here is derived from an EMBL/GenBank/DDBJ whole genome shotgun (WGS) entry which is preliminary data.</text>
</comment>
<dbReference type="SUPFAM" id="SSF103473">
    <property type="entry name" value="MFS general substrate transporter"/>
    <property type="match status" value="1"/>
</dbReference>
<evidence type="ECO:0000259" key="9">
    <source>
        <dbReference type="PROSITE" id="PS50850"/>
    </source>
</evidence>
<feature type="transmembrane region" description="Helical" evidence="8">
    <location>
        <begin position="386"/>
        <end position="405"/>
    </location>
</feature>
<feature type="transmembrane region" description="Helical" evidence="8">
    <location>
        <begin position="187"/>
        <end position="206"/>
    </location>
</feature>
<feature type="domain" description="Major facilitator superfamily (MFS) profile" evidence="9">
    <location>
        <begin position="11"/>
        <end position="414"/>
    </location>
</feature>
<evidence type="ECO:0000256" key="3">
    <source>
        <dbReference type="ARBA" id="ARBA00022475"/>
    </source>
</evidence>
<feature type="transmembrane region" description="Helical" evidence="8">
    <location>
        <begin position="321"/>
        <end position="340"/>
    </location>
</feature>
<protein>
    <submittedName>
        <fullName evidence="12">MFS transporter</fullName>
    </submittedName>
</protein>
<keyword evidence="3" id="KW-1003">Cell membrane</keyword>
<evidence type="ECO:0000256" key="5">
    <source>
        <dbReference type="ARBA" id="ARBA00022847"/>
    </source>
</evidence>
<evidence type="ECO:0000256" key="2">
    <source>
        <dbReference type="ARBA" id="ARBA00022448"/>
    </source>
</evidence>
<keyword evidence="7 8" id="KW-0472">Membrane</keyword>
<evidence type="ECO:0000256" key="8">
    <source>
        <dbReference type="SAM" id="Phobius"/>
    </source>
</evidence>
<dbReference type="AlphaFoldDB" id="A0A7W4JZ12"/>
<dbReference type="GO" id="GO:0015293">
    <property type="term" value="F:symporter activity"/>
    <property type="evidence" value="ECO:0007669"/>
    <property type="project" value="UniProtKB-KW"/>
</dbReference>
<dbReference type="PANTHER" id="PTHR43528">
    <property type="entry name" value="ALPHA-KETOGLUTARATE PERMEASE"/>
    <property type="match status" value="1"/>
</dbReference>
<gene>
    <name evidence="11" type="ORF">HLH25_01660</name>
    <name evidence="10" type="ORF">HLH26_00050</name>
    <name evidence="12" type="ORF">HLH44_07600</name>
</gene>
<dbReference type="InterPro" id="IPR036259">
    <property type="entry name" value="MFS_trans_sf"/>
</dbReference>
<name>A0A7W4JZ12_9PROT</name>
<dbReference type="RefSeq" id="WP_182972383.1">
    <property type="nucleotide sequence ID" value="NZ_JABEQN010000001.1"/>
</dbReference>
<evidence type="ECO:0000313" key="15">
    <source>
        <dbReference type="Proteomes" id="UP000561077"/>
    </source>
</evidence>
<evidence type="ECO:0000313" key="13">
    <source>
        <dbReference type="Proteomes" id="UP000530320"/>
    </source>
</evidence>
<dbReference type="InterPro" id="IPR020846">
    <property type="entry name" value="MFS_dom"/>
</dbReference>
<dbReference type="EMBL" id="JABEQN010000001">
    <property type="protein sequence ID" value="MBB2192359.1"/>
    <property type="molecule type" value="Genomic_DNA"/>
</dbReference>
<dbReference type="InterPro" id="IPR005828">
    <property type="entry name" value="MFS_sugar_transport-like"/>
</dbReference>
<feature type="transmembrane region" description="Helical" evidence="8">
    <location>
        <begin position="154"/>
        <end position="175"/>
    </location>
</feature>
<dbReference type="PROSITE" id="PS50850">
    <property type="entry name" value="MFS"/>
    <property type="match status" value="1"/>
</dbReference>
<evidence type="ECO:0000313" key="10">
    <source>
        <dbReference type="EMBL" id="MBB2162946.1"/>
    </source>
</evidence>
<dbReference type="InterPro" id="IPR051084">
    <property type="entry name" value="H+-coupled_symporters"/>
</dbReference>
<dbReference type="Gene3D" id="1.20.1250.20">
    <property type="entry name" value="MFS general substrate transporter like domains"/>
    <property type="match status" value="1"/>
</dbReference>
<feature type="transmembrane region" description="Helical" evidence="8">
    <location>
        <begin position="352"/>
        <end position="374"/>
    </location>
</feature>
<keyword evidence="2" id="KW-0813">Transport</keyword>
<evidence type="ECO:0000256" key="1">
    <source>
        <dbReference type="ARBA" id="ARBA00004651"/>
    </source>
</evidence>
<feature type="transmembrane region" description="Helical" evidence="8">
    <location>
        <begin position="51"/>
        <end position="71"/>
    </location>
</feature>
<keyword evidence="5" id="KW-0769">Symport</keyword>
<sequence>MATAGPGRIMLVAGACIGNFLEFYSFLAYAYFAPMIGDAFFPDSSGLNGLLRTMLVFAAGFVARPVGAIAIGRYAARHGRQRAMMLSFILMALGLALLALTPPARVIGPWAPLLILLARVVQGFSEGGEIGPVTALLFDAAPPGQGGLYGSLQYLTQLLGSLAAVTVGLVLSLVLTHDQLYDWGWRIPFVLGLVIIPAGSALRWIATAVPHTPSPVGGARPPALAVTLIALTVAGGTISTYLRHFGVSYAISVLHLSPRVGMLANVAGMLAGLATVPLGWWMAQRSHHLRGTIGALMVLTGVLSVPLYRFAITQPGLPSQLLLNCVLFALSSLTLVPLWQAMLESLPSASRVLLFGFIYSTTVSLFGGFTPSLVTWLIQHTGDATMAGYLMALAYGVQAAAWYGLSRFDNQHHA</sequence>
<feature type="transmembrane region" description="Helical" evidence="8">
    <location>
        <begin position="222"/>
        <end position="242"/>
    </location>
</feature>
<evidence type="ECO:0000313" key="14">
    <source>
        <dbReference type="Proteomes" id="UP000540490"/>
    </source>
</evidence>
<dbReference type="GO" id="GO:0005886">
    <property type="term" value="C:plasma membrane"/>
    <property type="evidence" value="ECO:0007669"/>
    <property type="project" value="UniProtKB-SubCell"/>
</dbReference>
<dbReference type="Proteomes" id="UP000561077">
    <property type="component" value="Unassembled WGS sequence"/>
</dbReference>
<feature type="transmembrane region" description="Helical" evidence="8">
    <location>
        <begin position="83"/>
        <end position="100"/>
    </location>
</feature>
<keyword evidence="4 8" id="KW-0812">Transmembrane</keyword>
<keyword evidence="14" id="KW-1185">Reference proteome</keyword>
<proteinExistence type="predicted"/>
<dbReference type="EMBL" id="JABEQO010000001">
    <property type="protein sequence ID" value="MBB2162946.1"/>
    <property type="molecule type" value="Genomic_DNA"/>
</dbReference>
<evidence type="ECO:0000313" key="12">
    <source>
        <dbReference type="EMBL" id="MBB2197322.1"/>
    </source>
</evidence>